<name>A0A1F2WNJ9_9ACTN</name>
<proteinExistence type="predicted"/>
<feature type="region of interest" description="Disordered" evidence="1">
    <location>
        <begin position="98"/>
        <end position="144"/>
    </location>
</feature>
<dbReference type="Proteomes" id="UP000177876">
    <property type="component" value="Unassembled WGS sequence"/>
</dbReference>
<accession>A0A1F2WNJ9</accession>
<evidence type="ECO:0000256" key="1">
    <source>
        <dbReference type="SAM" id="MobiDB-lite"/>
    </source>
</evidence>
<reference evidence="2 3" key="1">
    <citation type="journal article" date="2016" name="Nat. Commun.">
        <title>Thousands of microbial genomes shed light on interconnected biogeochemical processes in an aquifer system.</title>
        <authorList>
            <person name="Anantharaman K."/>
            <person name="Brown C.T."/>
            <person name="Hug L.A."/>
            <person name="Sharon I."/>
            <person name="Castelle C.J."/>
            <person name="Probst A.J."/>
            <person name="Thomas B.C."/>
            <person name="Singh A."/>
            <person name="Wilkins M.J."/>
            <person name="Karaoz U."/>
            <person name="Brodie E.L."/>
            <person name="Williams K.H."/>
            <person name="Hubbard S.S."/>
            <person name="Banfield J.F."/>
        </authorList>
    </citation>
    <scope>NUCLEOTIDE SEQUENCE [LARGE SCALE GENOMIC DNA]</scope>
</reference>
<organism evidence="2 3">
    <name type="scientific">Candidatus Solincola sediminis</name>
    <dbReference type="NCBI Taxonomy" id="1797199"/>
    <lineage>
        <taxon>Bacteria</taxon>
        <taxon>Bacillati</taxon>
        <taxon>Actinomycetota</taxon>
        <taxon>Candidatus Geothermincolia</taxon>
        <taxon>Candidatus Geothermincolales</taxon>
        <taxon>Candidatus Geothermincolaceae</taxon>
        <taxon>Candidatus Solincola</taxon>
    </lineage>
</organism>
<sequence length="296" mass="33660">MGNRIRSIKPEWLEDEKMAFASSEARVLSIGLILMADDYGRGRANEVLLSAHVFPREKTTKTLARALFELEKMTFIELYEVSEQHYYQIRNWMKHQKVDHPGKQQLPSPEEAFAKSSRESRESLAPDRIGKDQEGKGRDQDLSLSSSKTKLDGVLDEKVKFATEIFAVFSHYRTKHPRAHPKPKSTSKEWRVIRARLAEGHTVEQLKAAIDGIHMTPHNLGQNDRGQEYLGLELCMRNGDQVDRFARTAEHGPLTPVHKTPKDLAREAALRGAEEYNARVRERNSGVVFDSGCSLV</sequence>
<protein>
    <submittedName>
        <fullName evidence="2">Uncharacterized protein</fullName>
    </submittedName>
</protein>
<feature type="compositionally biased region" description="Basic and acidic residues" evidence="1">
    <location>
        <begin position="112"/>
        <end position="141"/>
    </location>
</feature>
<comment type="caution">
    <text evidence="2">The sequence shown here is derived from an EMBL/GenBank/DDBJ whole genome shotgun (WGS) entry which is preliminary data.</text>
</comment>
<dbReference type="STRING" id="1797197.A2Y75_01570"/>
<dbReference type="AlphaFoldDB" id="A0A1F2WNJ9"/>
<evidence type="ECO:0000313" key="2">
    <source>
        <dbReference type="EMBL" id="OFW58425.1"/>
    </source>
</evidence>
<dbReference type="EMBL" id="MELK01000023">
    <property type="protein sequence ID" value="OFW58425.1"/>
    <property type="molecule type" value="Genomic_DNA"/>
</dbReference>
<evidence type="ECO:0000313" key="3">
    <source>
        <dbReference type="Proteomes" id="UP000177876"/>
    </source>
</evidence>
<gene>
    <name evidence="2" type="ORF">A2Y75_01570</name>
</gene>